<dbReference type="EMBL" id="JAJSOW010000106">
    <property type="protein sequence ID" value="KAI9162165.1"/>
    <property type="molecule type" value="Genomic_DNA"/>
</dbReference>
<dbReference type="AlphaFoldDB" id="A0AAD5IG92"/>
<gene>
    <name evidence="2" type="ORF">LWI28_024484</name>
</gene>
<keyword evidence="3" id="KW-1185">Reference proteome</keyword>
<comment type="caution">
    <text evidence="2">The sequence shown here is derived from an EMBL/GenBank/DDBJ whole genome shotgun (WGS) entry which is preliminary data.</text>
</comment>
<name>A0AAD5IG92_ACENE</name>
<accession>A0AAD5IG92</accession>
<evidence type="ECO:0000313" key="2">
    <source>
        <dbReference type="EMBL" id="KAI9162165.1"/>
    </source>
</evidence>
<dbReference type="Proteomes" id="UP001064489">
    <property type="component" value="Chromosome 2"/>
</dbReference>
<organism evidence="2 3">
    <name type="scientific">Acer negundo</name>
    <name type="common">Box elder</name>
    <dbReference type="NCBI Taxonomy" id="4023"/>
    <lineage>
        <taxon>Eukaryota</taxon>
        <taxon>Viridiplantae</taxon>
        <taxon>Streptophyta</taxon>
        <taxon>Embryophyta</taxon>
        <taxon>Tracheophyta</taxon>
        <taxon>Spermatophyta</taxon>
        <taxon>Magnoliopsida</taxon>
        <taxon>eudicotyledons</taxon>
        <taxon>Gunneridae</taxon>
        <taxon>Pentapetalae</taxon>
        <taxon>rosids</taxon>
        <taxon>malvids</taxon>
        <taxon>Sapindales</taxon>
        <taxon>Sapindaceae</taxon>
        <taxon>Hippocastanoideae</taxon>
        <taxon>Acereae</taxon>
        <taxon>Acer</taxon>
    </lineage>
</organism>
<protein>
    <submittedName>
        <fullName evidence="2">Uncharacterized protein</fullName>
    </submittedName>
</protein>
<sequence>MVGEGFEDYNLMFGPWLRASSPVRSSEGETRWSSESQNGAGSSRDRDRVLAIVMATSQVSQPTRLLRDPSEVETIIMMGSGYTKLDKVAGVDVIMGLDEGLTEGISKVRVVTGAFVFGSPFSGPQNLTNKQSQKGGKKTGPVCVGVEKTLRLSHVDNMVCEKSDDIPHVDVVVSEQYDIISAGHLSLTRQLP</sequence>
<evidence type="ECO:0000256" key="1">
    <source>
        <dbReference type="SAM" id="MobiDB-lite"/>
    </source>
</evidence>
<evidence type="ECO:0000313" key="3">
    <source>
        <dbReference type="Proteomes" id="UP001064489"/>
    </source>
</evidence>
<reference evidence="2" key="2">
    <citation type="submission" date="2023-02" db="EMBL/GenBank/DDBJ databases">
        <authorList>
            <person name="Swenson N.G."/>
            <person name="Wegrzyn J.L."/>
            <person name="Mcevoy S.L."/>
        </authorList>
    </citation>
    <scope>NUCLEOTIDE SEQUENCE</scope>
    <source>
        <strain evidence="2">91603</strain>
        <tissue evidence="2">Leaf</tissue>
    </source>
</reference>
<feature type="region of interest" description="Disordered" evidence="1">
    <location>
        <begin position="21"/>
        <end position="46"/>
    </location>
</feature>
<proteinExistence type="predicted"/>
<reference evidence="2" key="1">
    <citation type="journal article" date="2022" name="Plant J.">
        <title>Strategies of tolerance reflected in two North American maple genomes.</title>
        <authorList>
            <person name="McEvoy S.L."/>
            <person name="Sezen U.U."/>
            <person name="Trouern-Trend A."/>
            <person name="McMahon S.M."/>
            <person name="Schaberg P.G."/>
            <person name="Yang J."/>
            <person name="Wegrzyn J.L."/>
            <person name="Swenson N.G."/>
        </authorList>
    </citation>
    <scope>NUCLEOTIDE SEQUENCE</scope>
    <source>
        <strain evidence="2">91603</strain>
    </source>
</reference>